<evidence type="ECO:0008006" key="3">
    <source>
        <dbReference type="Google" id="ProtNLM"/>
    </source>
</evidence>
<protein>
    <recommendedName>
        <fullName evidence="3">Bacteriocin</fullName>
    </recommendedName>
</protein>
<evidence type="ECO:0000313" key="1">
    <source>
        <dbReference type="EMBL" id="MCG2579155.1"/>
    </source>
</evidence>
<gene>
    <name evidence="1" type="ORF">LZ012_19365</name>
</gene>
<accession>A0ABS9K7U1</accession>
<evidence type="ECO:0000313" key="2">
    <source>
        <dbReference type="Proteomes" id="UP001165384"/>
    </source>
</evidence>
<dbReference type="RefSeq" id="WP_275712621.1">
    <property type="nucleotide sequence ID" value="NZ_JAKLTN010000009.1"/>
</dbReference>
<name>A0ABS9K7U1_9RHOO</name>
<dbReference type="Proteomes" id="UP001165384">
    <property type="component" value="Unassembled WGS sequence"/>
</dbReference>
<keyword evidence="2" id="KW-1185">Reference proteome</keyword>
<comment type="caution">
    <text evidence="1">The sequence shown here is derived from an EMBL/GenBank/DDBJ whole genome shotgun (WGS) entry which is preliminary data.</text>
</comment>
<proteinExistence type="predicted"/>
<organism evidence="1 2">
    <name type="scientific">Dechloromonas hankyongensis</name>
    <dbReference type="NCBI Taxonomy" id="2908002"/>
    <lineage>
        <taxon>Bacteria</taxon>
        <taxon>Pseudomonadati</taxon>
        <taxon>Pseudomonadota</taxon>
        <taxon>Betaproteobacteria</taxon>
        <taxon>Rhodocyclales</taxon>
        <taxon>Azonexaceae</taxon>
        <taxon>Dechloromonas</taxon>
    </lineage>
</organism>
<sequence>MQSIMIKDLSCAKELDHAELAAVRGGSTFNNSGMNLSAALGGSGIGGAATSVVVAPVIQVDASQHLESVVQTASANSVFGNANASASGYKL</sequence>
<dbReference type="EMBL" id="JAKLTN010000009">
    <property type="protein sequence ID" value="MCG2579155.1"/>
    <property type="molecule type" value="Genomic_DNA"/>
</dbReference>
<reference evidence="1" key="1">
    <citation type="submission" date="2022-01" db="EMBL/GenBank/DDBJ databases">
        <authorList>
            <person name="Jo J.-H."/>
            <person name="Im W.-T."/>
        </authorList>
    </citation>
    <scope>NUCLEOTIDE SEQUENCE</scope>
    <source>
        <strain evidence="1">XY25</strain>
    </source>
</reference>